<dbReference type="RefSeq" id="XP_048267208.1">
    <property type="nucleotide sequence ID" value="XM_048411251.1"/>
</dbReference>
<dbReference type="Pfam" id="PF16066">
    <property type="entry name" value="DUF4808"/>
    <property type="match status" value="1"/>
</dbReference>
<dbReference type="PANTHER" id="PTHR21104:SF1">
    <property type="entry name" value="FIBRONECTIN TYPE III DOMAIN-CONTAINING PROTEIN"/>
    <property type="match status" value="1"/>
</dbReference>
<accession>A0A9C6SE13</accession>
<evidence type="ECO:0000259" key="2">
    <source>
        <dbReference type="Pfam" id="PF16066"/>
    </source>
</evidence>
<sequence length="406" mass="46361">MEAPDDRILVGPIPSELNITDEINSTYPDGSPELGAVILRAEEALIVIFVLFLWAAAIALFFNRWGKIRMLEPSQPKFLPQDEQNCTTIEQNQLQRRLTRMQLSYIIFQQIENRRTFSKCNILCEECPIKHDSNYTLRQMRPRQNSAFIGSSVSFLPGGGGTARRTKSAFDLQFSVFTENNTLDSSSEQDTLKNFKPTCDSTKLLLDERKTSVYQLDKTGTSKSFCQNRGISVCQFDASPKLWQRDRGMSICQFDRMEVPARPLQRDRGGSICQFDRMNVLARPLQRDRIGSAYHFDRMDVLARPTVTLDKFLLRERRVSMCQPLGKNEKTSEGIQMERHLSNSNVGKIGEKDTSVEEERGRIMAEEQNTFIKHIPKEEKDSFCRSNRPSCSQTSDAAFGYKGTCV</sequence>
<keyword evidence="1" id="KW-0812">Transmembrane</keyword>
<dbReference type="InterPro" id="IPR032073">
    <property type="entry name" value="FNDC5_C"/>
</dbReference>
<dbReference type="OrthoDB" id="6424355at2759"/>
<dbReference type="GeneID" id="100648592"/>
<reference evidence="4" key="1">
    <citation type="submission" date="2025-08" db="UniProtKB">
        <authorList>
            <consortium name="RefSeq"/>
        </authorList>
    </citation>
    <scope>IDENTIFICATION</scope>
</reference>
<dbReference type="Proteomes" id="UP000835206">
    <property type="component" value="Chromosome 13"/>
</dbReference>
<keyword evidence="1" id="KW-1133">Transmembrane helix</keyword>
<feature type="transmembrane region" description="Helical" evidence="1">
    <location>
        <begin position="44"/>
        <end position="62"/>
    </location>
</feature>
<name>A0A9C6SE13_BOMTE</name>
<keyword evidence="1" id="KW-0472">Membrane</keyword>
<keyword evidence="3" id="KW-1185">Reference proteome</keyword>
<evidence type="ECO:0000256" key="1">
    <source>
        <dbReference type="SAM" id="Phobius"/>
    </source>
</evidence>
<organism evidence="3 4">
    <name type="scientific">Bombus terrestris</name>
    <name type="common">Buff-tailed bumblebee</name>
    <name type="synonym">Apis terrestris</name>
    <dbReference type="NCBI Taxonomy" id="30195"/>
    <lineage>
        <taxon>Eukaryota</taxon>
        <taxon>Metazoa</taxon>
        <taxon>Ecdysozoa</taxon>
        <taxon>Arthropoda</taxon>
        <taxon>Hexapoda</taxon>
        <taxon>Insecta</taxon>
        <taxon>Pterygota</taxon>
        <taxon>Neoptera</taxon>
        <taxon>Endopterygota</taxon>
        <taxon>Hymenoptera</taxon>
        <taxon>Apocrita</taxon>
        <taxon>Aculeata</taxon>
        <taxon>Apoidea</taxon>
        <taxon>Anthophila</taxon>
        <taxon>Apidae</taxon>
        <taxon>Bombus</taxon>
        <taxon>Bombus</taxon>
    </lineage>
</organism>
<evidence type="ECO:0000313" key="3">
    <source>
        <dbReference type="Proteomes" id="UP000835206"/>
    </source>
</evidence>
<dbReference type="PANTHER" id="PTHR21104">
    <property type="entry name" value="FIBRONECTIN TYPE III DOMAIN-CONTAINING PROTEIN"/>
    <property type="match status" value="1"/>
</dbReference>
<gene>
    <name evidence="4" type="primary">LOC100648592</name>
</gene>
<proteinExistence type="predicted"/>
<evidence type="ECO:0000313" key="4">
    <source>
        <dbReference type="RefSeq" id="XP_048267208.1"/>
    </source>
</evidence>
<protein>
    <submittedName>
        <fullName evidence="4">Uncharacterized protein LOC100648592 isoform X1</fullName>
    </submittedName>
</protein>
<feature type="domain" description="Fibronectin type III" evidence="2">
    <location>
        <begin position="38"/>
        <end position="174"/>
    </location>
</feature>
<dbReference type="AlphaFoldDB" id="A0A9C6SE13"/>